<accession>A0A8K0D301</accession>
<dbReference type="EMBL" id="VTPC01005804">
    <property type="protein sequence ID" value="KAF2895578.1"/>
    <property type="molecule type" value="Genomic_DNA"/>
</dbReference>
<evidence type="ECO:0000256" key="1">
    <source>
        <dbReference type="SAM" id="MobiDB-lite"/>
    </source>
</evidence>
<gene>
    <name evidence="2" type="ORF">ILUMI_10600</name>
</gene>
<reference evidence="2" key="1">
    <citation type="submission" date="2019-08" db="EMBL/GenBank/DDBJ databases">
        <title>The genome of the North American firefly Photinus pyralis.</title>
        <authorList>
            <consortium name="Photinus pyralis genome working group"/>
            <person name="Fallon T.R."/>
            <person name="Sander Lower S.E."/>
            <person name="Weng J.-K."/>
        </authorList>
    </citation>
    <scope>NUCLEOTIDE SEQUENCE</scope>
    <source>
        <strain evidence="2">TRF0915ILg1</strain>
        <tissue evidence="2">Whole body</tissue>
    </source>
</reference>
<feature type="non-terminal residue" evidence="2">
    <location>
        <position position="1"/>
    </location>
</feature>
<keyword evidence="3" id="KW-1185">Reference proteome</keyword>
<feature type="region of interest" description="Disordered" evidence="1">
    <location>
        <begin position="32"/>
        <end position="54"/>
    </location>
</feature>
<feature type="non-terminal residue" evidence="2">
    <location>
        <position position="54"/>
    </location>
</feature>
<proteinExistence type="predicted"/>
<name>A0A8K0D301_IGNLU</name>
<sequence>HGGWGGHGHGHLPVVGASGVVSSGGAAGPTGVVNGHGAVGPNGIPNAIHGHGHD</sequence>
<dbReference type="Proteomes" id="UP000801492">
    <property type="component" value="Unassembled WGS sequence"/>
</dbReference>
<evidence type="ECO:0000313" key="2">
    <source>
        <dbReference type="EMBL" id="KAF2895578.1"/>
    </source>
</evidence>
<protein>
    <submittedName>
        <fullName evidence="2">Uncharacterized protein</fullName>
    </submittedName>
</protein>
<dbReference type="AlphaFoldDB" id="A0A8K0D301"/>
<comment type="caution">
    <text evidence="2">The sequence shown here is derived from an EMBL/GenBank/DDBJ whole genome shotgun (WGS) entry which is preliminary data.</text>
</comment>
<organism evidence="2 3">
    <name type="scientific">Ignelater luminosus</name>
    <name type="common">Cucubano</name>
    <name type="synonym">Pyrophorus luminosus</name>
    <dbReference type="NCBI Taxonomy" id="2038154"/>
    <lineage>
        <taxon>Eukaryota</taxon>
        <taxon>Metazoa</taxon>
        <taxon>Ecdysozoa</taxon>
        <taxon>Arthropoda</taxon>
        <taxon>Hexapoda</taxon>
        <taxon>Insecta</taxon>
        <taxon>Pterygota</taxon>
        <taxon>Neoptera</taxon>
        <taxon>Endopterygota</taxon>
        <taxon>Coleoptera</taxon>
        <taxon>Polyphaga</taxon>
        <taxon>Elateriformia</taxon>
        <taxon>Elateroidea</taxon>
        <taxon>Elateridae</taxon>
        <taxon>Agrypninae</taxon>
        <taxon>Pyrophorini</taxon>
        <taxon>Ignelater</taxon>
    </lineage>
</organism>
<evidence type="ECO:0000313" key="3">
    <source>
        <dbReference type="Proteomes" id="UP000801492"/>
    </source>
</evidence>